<accession>A0ABZ2LE92</accession>
<feature type="domain" description="SIS" evidence="1">
    <location>
        <begin position="75"/>
        <end position="244"/>
    </location>
</feature>
<dbReference type="InterPro" id="IPR046348">
    <property type="entry name" value="SIS_dom_sf"/>
</dbReference>
<evidence type="ECO:0000259" key="1">
    <source>
        <dbReference type="PROSITE" id="PS51464"/>
    </source>
</evidence>
<protein>
    <recommendedName>
        <fullName evidence="1">SIS domain-containing protein</fullName>
    </recommendedName>
</protein>
<organism evidence="2 3">
    <name type="scientific">Pendulispora rubella</name>
    <dbReference type="NCBI Taxonomy" id="2741070"/>
    <lineage>
        <taxon>Bacteria</taxon>
        <taxon>Pseudomonadati</taxon>
        <taxon>Myxococcota</taxon>
        <taxon>Myxococcia</taxon>
        <taxon>Myxococcales</taxon>
        <taxon>Sorangiineae</taxon>
        <taxon>Pendulisporaceae</taxon>
        <taxon>Pendulispora</taxon>
    </lineage>
</organism>
<feature type="domain" description="SIS" evidence="1">
    <location>
        <begin position="248"/>
        <end position="397"/>
    </location>
</feature>
<dbReference type="InterPro" id="IPR001347">
    <property type="entry name" value="SIS_dom"/>
</dbReference>
<name>A0ABZ2LE92_9BACT</name>
<sequence>MSIGALRGETPSLDDWLNQLKGTRELGTLLSTAESDRRDAGYFHTLREIAQQPITWLETAKAAAQGAPDLVRLLSEVGIREGDGTGSFFLTGSGSSHCIAQCLAPTYQQAFRVPALAVPAGNVLTHPSEASVFAHPGLVVSFARSGDSPESDALVDHFLRAHPRARHLIYTCNAEGALATKYRTDARVTCVVLDKNTNDRSLVMTSSFTNLFLAGHALTSLDDTASYVRRVERVARVAADVLGECSPLANVARSDFRSAIYLGSGARFGAARESALKMLEMTGGQVFTFGETYLGLRHGPMCAAQRDTLLVCFLSSDPIARAYEMDLLEELGGKGLGLAKVLVGSQVPESIVGPQDVVVDTGTPMVDDGDLPVLDVLVGQLLAFFQCRALGLRPDAPSPDNVIRRVVEKFEIHSPPLSVS</sequence>
<dbReference type="EMBL" id="CP089983">
    <property type="protein sequence ID" value="WXB09095.1"/>
    <property type="molecule type" value="Genomic_DNA"/>
</dbReference>
<dbReference type="RefSeq" id="WP_394838768.1">
    <property type="nucleotide sequence ID" value="NZ_CP089929.1"/>
</dbReference>
<dbReference type="SUPFAM" id="SSF53697">
    <property type="entry name" value="SIS domain"/>
    <property type="match status" value="1"/>
</dbReference>
<evidence type="ECO:0000313" key="2">
    <source>
        <dbReference type="EMBL" id="WXB09095.1"/>
    </source>
</evidence>
<reference evidence="2" key="1">
    <citation type="submission" date="2021-12" db="EMBL/GenBank/DDBJ databases">
        <title>Discovery of the Pendulisporaceae a myxobacterial family with distinct sporulation behavior and unique specialized metabolism.</title>
        <authorList>
            <person name="Garcia R."/>
            <person name="Popoff A."/>
            <person name="Bader C.D."/>
            <person name="Loehr J."/>
            <person name="Walesch S."/>
            <person name="Walt C."/>
            <person name="Boldt J."/>
            <person name="Bunk B."/>
            <person name="Haeckl F.J.F.P.J."/>
            <person name="Gunesch A.P."/>
            <person name="Birkelbach J."/>
            <person name="Nuebel U."/>
            <person name="Pietschmann T."/>
            <person name="Bach T."/>
            <person name="Mueller R."/>
        </authorList>
    </citation>
    <scope>NUCLEOTIDE SEQUENCE</scope>
    <source>
        <strain evidence="2">MSr11367</strain>
    </source>
</reference>
<proteinExistence type="predicted"/>
<dbReference type="Gene3D" id="3.40.50.10490">
    <property type="entry name" value="Glucose-6-phosphate isomerase like protein, domain 1"/>
    <property type="match status" value="2"/>
</dbReference>
<dbReference type="Proteomes" id="UP001374803">
    <property type="component" value="Chromosome"/>
</dbReference>
<keyword evidence="3" id="KW-1185">Reference proteome</keyword>
<gene>
    <name evidence="2" type="ORF">LVJ94_17900</name>
</gene>
<evidence type="ECO:0000313" key="3">
    <source>
        <dbReference type="Proteomes" id="UP001374803"/>
    </source>
</evidence>
<dbReference type="PROSITE" id="PS51464">
    <property type="entry name" value="SIS"/>
    <property type="match status" value="2"/>
</dbReference>